<keyword evidence="3" id="KW-1185">Reference proteome</keyword>
<dbReference type="RefSeq" id="WP_129174634.1">
    <property type="nucleotide sequence ID" value="NZ_JACCBI010000001.1"/>
</dbReference>
<reference evidence="1 4" key="2">
    <citation type="submission" date="2020-07" db="EMBL/GenBank/DDBJ databases">
        <title>Sequencing the genomes of 1000 actinobacteria strains.</title>
        <authorList>
            <person name="Klenk H.-P."/>
        </authorList>
    </citation>
    <scope>NUCLEOTIDE SEQUENCE [LARGE SCALE GENOMIC DNA]</scope>
    <source>
        <strain evidence="1 4">DSM 23870</strain>
    </source>
</reference>
<dbReference type="OrthoDB" id="4714331at2"/>
<evidence type="ECO:0000313" key="3">
    <source>
        <dbReference type="Proteomes" id="UP000292686"/>
    </source>
</evidence>
<dbReference type="EMBL" id="SDPM01000004">
    <property type="protein sequence ID" value="RXZ86695.1"/>
    <property type="molecule type" value="Genomic_DNA"/>
</dbReference>
<dbReference type="Proteomes" id="UP000292686">
    <property type="component" value="Unassembled WGS sequence"/>
</dbReference>
<gene>
    <name evidence="1" type="ORF">BJ972_000899</name>
    <name evidence="2" type="ORF">ESP50_09950</name>
</gene>
<reference evidence="2 3" key="1">
    <citation type="submission" date="2019-01" db="EMBL/GenBank/DDBJ databases">
        <title>Agromyces.</title>
        <authorList>
            <person name="Li J."/>
        </authorList>
    </citation>
    <scope>NUCLEOTIDE SEQUENCE [LARGE SCALE GENOMIC DNA]</scope>
    <source>
        <strain evidence="2 3">DSM 23870</strain>
    </source>
</reference>
<evidence type="ECO:0000313" key="1">
    <source>
        <dbReference type="EMBL" id="NYD66380.1"/>
    </source>
</evidence>
<dbReference type="AlphaFoldDB" id="A0A4Q2M3U6"/>
<evidence type="ECO:0000313" key="2">
    <source>
        <dbReference type="EMBL" id="RXZ86695.1"/>
    </source>
</evidence>
<protein>
    <recommendedName>
        <fullName evidence="5">Uracil-DNA glycosylase-like domain-containing protein</fullName>
    </recommendedName>
</protein>
<proteinExistence type="predicted"/>
<accession>A0A4Q2M3U6</accession>
<comment type="caution">
    <text evidence="2">The sequence shown here is derived from an EMBL/GenBank/DDBJ whole genome shotgun (WGS) entry which is preliminary data.</text>
</comment>
<dbReference type="EMBL" id="JACCBI010000001">
    <property type="protein sequence ID" value="NYD66380.1"/>
    <property type="molecule type" value="Genomic_DNA"/>
</dbReference>
<name>A0A4Q2M3U6_9MICO</name>
<sequence length="182" mass="20802">MVNEIEDAWYAELRAQYQPEHVRLLLIGESAPTDHGGTRPRNFFYADHLGYDNLYRGVVEALYDLRGLEKRSHDKRPWLRRLQDDGVFLIDLVPYPVNDVSSKKQRKAILRENVPSCIERARALNPDGIILCSSDVFDALALPLREAGLPLLHTHALSFPLGNVRDQFVADFHEAYARLGDH</sequence>
<dbReference type="Proteomes" id="UP000581087">
    <property type="component" value="Unassembled WGS sequence"/>
</dbReference>
<organism evidence="2 3">
    <name type="scientific">Agromyces atrinae</name>
    <dbReference type="NCBI Taxonomy" id="592376"/>
    <lineage>
        <taxon>Bacteria</taxon>
        <taxon>Bacillati</taxon>
        <taxon>Actinomycetota</taxon>
        <taxon>Actinomycetes</taxon>
        <taxon>Micrococcales</taxon>
        <taxon>Microbacteriaceae</taxon>
        <taxon>Agromyces</taxon>
    </lineage>
</organism>
<evidence type="ECO:0008006" key="5">
    <source>
        <dbReference type="Google" id="ProtNLM"/>
    </source>
</evidence>
<evidence type="ECO:0000313" key="4">
    <source>
        <dbReference type="Proteomes" id="UP000581087"/>
    </source>
</evidence>